<dbReference type="EMBL" id="BLKM01000518">
    <property type="protein sequence ID" value="GFG34992.1"/>
    <property type="molecule type" value="Genomic_DNA"/>
</dbReference>
<comment type="caution">
    <text evidence="2">The sequence shown here is derived from an EMBL/GenBank/DDBJ whole genome shotgun (WGS) entry which is preliminary data.</text>
</comment>
<dbReference type="AlphaFoldDB" id="A0A6L2PUY4"/>
<dbReference type="InParanoid" id="A0A6L2PUY4"/>
<organism evidence="2 3">
    <name type="scientific">Coptotermes formosanus</name>
    <name type="common">Formosan subterranean termite</name>
    <dbReference type="NCBI Taxonomy" id="36987"/>
    <lineage>
        <taxon>Eukaryota</taxon>
        <taxon>Metazoa</taxon>
        <taxon>Ecdysozoa</taxon>
        <taxon>Arthropoda</taxon>
        <taxon>Hexapoda</taxon>
        <taxon>Insecta</taxon>
        <taxon>Pterygota</taxon>
        <taxon>Neoptera</taxon>
        <taxon>Polyneoptera</taxon>
        <taxon>Dictyoptera</taxon>
        <taxon>Blattodea</taxon>
        <taxon>Blattoidea</taxon>
        <taxon>Termitoidae</taxon>
        <taxon>Rhinotermitidae</taxon>
        <taxon>Coptotermes</taxon>
    </lineage>
</organism>
<gene>
    <name evidence="2" type="ORF">Cfor_01097</name>
</gene>
<feature type="non-terminal residue" evidence="2">
    <location>
        <position position="1"/>
    </location>
</feature>
<reference evidence="3" key="1">
    <citation type="submission" date="2020-01" db="EMBL/GenBank/DDBJ databases">
        <title>Draft genome sequence of the Termite Coptotermes fromosanus.</title>
        <authorList>
            <person name="Itakura S."/>
            <person name="Yosikawa Y."/>
            <person name="Umezawa K."/>
        </authorList>
    </citation>
    <scope>NUCLEOTIDE SEQUENCE [LARGE SCALE GENOMIC DNA]</scope>
</reference>
<name>A0A6L2PUY4_COPFO</name>
<sequence>KDEEDKADDINSDLRSKINSKPEMSGDCNAMSNGVPVLNQPADKTVPHNNSDDNIGATIPDDITYEDMPKILIFCVVNDDCEAHNIVVENAVEITSDEIRVNFNSTRFQEDTELTEDDELQEPERFVENGYILYDMGDPAPASHGQDGERGEIPQYSRYLDQDLNPGSLEYGAGV</sequence>
<feature type="region of interest" description="Disordered" evidence="1">
    <location>
        <begin position="137"/>
        <end position="175"/>
    </location>
</feature>
<evidence type="ECO:0000256" key="1">
    <source>
        <dbReference type="SAM" id="MobiDB-lite"/>
    </source>
</evidence>
<feature type="region of interest" description="Disordered" evidence="1">
    <location>
        <begin position="1"/>
        <end position="35"/>
    </location>
</feature>
<keyword evidence="3" id="KW-1185">Reference proteome</keyword>
<proteinExistence type="predicted"/>
<dbReference type="Proteomes" id="UP000502823">
    <property type="component" value="Unassembled WGS sequence"/>
</dbReference>
<accession>A0A6L2PUY4</accession>
<dbReference type="OrthoDB" id="10445255at2759"/>
<evidence type="ECO:0000313" key="3">
    <source>
        <dbReference type="Proteomes" id="UP000502823"/>
    </source>
</evidence>
<evidence type="ECO:0000313" key="2">
    <source>
        <dbReference type="EMBL" id="GFG34992.1"/>
    </source>
</evidence>
<protein>
    <submittedName>
        <fullName evidence="2">Uncharacterized protein</fullName>
    </submittedName>
</protein>